<dbReference type="InterPro" id="IPR001031">
    <property type="entry name" value="Thioesterase"/>
</dbReference>
<dbReference type="Proteomes" id="UP000256220">
    <property type="component" value="Unassembled WGS sequence"/>
</dbReference>
<dbReference type="SUPFAM" id="SSF53474">
    <property type="entry name" value="alpha/beta-Hydrolases"/>
    <property type="match status" value="1"/>
</dbReference>
<evidence type="ECO:0000259" key="2">
    <source>
        <dbReference type="Pfam" id="PF00975"/>
    </source>
</evidence>
<dbReference type="PANTHER" id="PTHR11487">
    <property type="entry name" value="THIOESTERASE"/>
    <property type="match status" value="1"/>
</dbReference>
<feature type="domain" description="Thioesterase" evidence="2">
    <location>
        <begin position="13"/>
        <end position="216"/>
    </location>
</feature>
<evidence type="ECO:0000313" key="4">
    <source>
        <dbReference type="Proteomes" id="UP000256220"/>
    </source>
</evidence>
<dbReference type="InterPro" id="IPR029058">
    <property type="entry name" value="AB_hydrolase_fold"/>
</dbReference>
<keyword evidence="4" id="KW-1185">Reference proteome</keyword>
<sequence length="242" mass="26443">MIERAGSEPAVATLYCFPHAGGAAGEYARWAAHTPGLRIAAIQPPGRAHNLGERAFGSIPDLVAAIIGQVRFTPPFALFGHSFGAFVAYEVARNLDHAPVRLFVSSCPPPPFPPQPRPLHLLPDAGLHAEIERRWGPLPAAVAADERLLHAALACYRADLRALETYRHTPGAPLRCPITVLTGDREPRSPMEGWRTHTAREVEPRIRPGDHFHIREDLAGLGRLLAATVRADVNRTEQRMST</sequence>
<name>A0A2P2FZC8_AMYLU</name>
<evidence type="ECO:0000313" key="3">
    <source>
        <dbReference type="EMBL" id="KFU82069.1"/>
    </source>
</evidence>
<dbReference type="EMBL" id="JFBM01000004">
    <property type="protein sequence ID" value="KFU82069.1"/>
    <property type="molecule type" value="Genomic_DNA"/>
</dbReference>
<dbReference type="AlphaFoldDB" id="A0A2P2FZC8"/>
<dbReference type="Gene3D" id="3.40.50.1820">
    <property type="entry name" value="alpha/beta hydrolase"/>
    <property type="match status" value="1"/>
</dbReference>
<dbReference type="GO" id="GO:0008610">
    <property type="term" value="P:lipid biosynthetic process"/>
    <property type="evidence" value="ECO:0007669"/>
    <property type="project" value="TreeGrafter"/>
</dbReference>
<gene>
    <name evidence="3" type="ORF">BB31_06950</name>
</gene>
<protein>
    <recommendedName>
        <fullName evidence="2">Thioesterase domain-containing protein</fullName>
    </recommendedName>
</protein>
<comment type="similarity">
    <text evidence="1">Belongs to the thioesterase family.</text>
</comment>
<evidence type="ECO:0000256" key="1">
    <source>
        <dbReference type="ARBA" id="ARBA00007169"/>
    </source>
</evidence>
<accession>A0A2P2FZC8</accession>
<proteinExistence type="inferred from homology"/>
<reference evidence="3 4" key="1">
    <citation type="journal article" date="2014" name="Genome Announc.">
        <title>Draft Genome Sequence of Amycolatopsis lurida NRRL 2430, Producer of the Glycopeptide Family Antibiotic Ristocetin.</title>
        <authorList>
            <person name="Kwun M.J."/>
            <person name="Hong H.J."/>
        </authorList>
    </citation>
    <scope>NUCLEOTIDE SEQUENCE [LARGE SCALE GENOMIC DNA]</scope>
    <source>
        <strain evidence="3 4">NRRL 2430</strain>
    </source>
</reference>
<comment type="caution">
    <text evidence="3">The sequence shown here is derived from an EMBL/GenBank/DDBJ whole genome shotgun (WGS) entry which is preliminary data.</text>
</comment>
<dbReference type="InterPro" id="IPR012223">
    <property type="entry name" value="TEII"/>
</dbReference>
<dbReference type="PANTHER" id="PTHR11487:SF0">
    <property type="entry name" value="S-ACYL FATTY ACID SYNTHASE THIOESTERASE, MEDIUM CHAIN"/>
    <property type="match status" value="1"/>
</dbReference>
<organism evidence="3 4">
    <name type="scientific">Amycolatopsis lurida NRRL 2430</name>
    <dbReference type="NCBI Taxonomy" id="1460371"/>
    <lineage>
        <taxon>Bacteria</taxon>
        <taxon>Bacillati</taxon>
        <taxon>Actinomycetota</taxon>
        <taxon>Actinomycetes</taxon>
        <taxon>Pseudonocardiales</taxon>
        <taxon>Pseudonocardiaceae</taxon>
        <taxon>Amycolatopsis</taxon>
    </lineage>
</organism>
<dbReference type="Pfam" id="PF00975">
    <property type="entry name" value="Thioesterase"/>
    <property type="match status" value="1"/>
</dbReference>